<name>A0A541AXM0_9AGAM</name>
<evidence type="ECO:0000313" key="3">
    <source>
        <dbReference type="Proteomes" id="UP000217199"/>
    </source>
</evidence>
<comment type="caution">
    <text evidence="2">The sequence shown here is derived from an EMBL/GenBank/DDBJ whole genome shotgun (WGS) entry which is preliminary data.</text>
</comment>
<dbReference type="EMBL" id="NBII01000013">
    <property type="protein sequence ID" value="TQF64802.1"/>
    <property type="molecule type" value="Genomic_DNA"/>
</dbReference>
<geneLocation type="mitochondrion" evidence="2"/>
<organism evidence="2 3">
    <name type="scientific">Pyrrhoderma noxium</name>
    <dbReference type="NCBI Taxonomy" id="2282107"/>
    <lineage>
        <taxon>Eukaryota</taxon>
        <taxon>Fungi</taxon>
        <taxon>Dikarya</taxon>
        <taxon>Basidiomycota</taxon>
        <taxon>Agaricomycotina</taxon>
        <taxon>Agaricomycetes</taxon>
        <taxon>Hymenochaetales</taxon>
        <taxon>Hymenochaetaceae</taxon>
        <taxon>Pyrrhoderma</taxon>
    </lineage>
</organism>
<feature type="transmembrane region" description="Helical" evidence="1">
    <location>
        <begin position="20"/>
        <end position="51"/>
    </location>
</feature>
<dbReference type="InParanoid" id="A0A541AXM0"/>
<keyword evidence="1" id="KW-1133">Transmembrane helix</keyword>
<evidence type="ECO:0008006" key="4">
    <source>
        <dbReference type="Google" id="ProtNLM"/>
    </source>
</evidence>
<evidence type="ECO:0000256" key="1">
    <source>
        <dbReference type="SAM" id="Phobius"/>
    </source>
</evidence>
<proteinExistence type="predicted"/>
<protein>
    <recommendedName>
        <fullName evidence="4">Transmembrane protein</fullName>
    </recommendedName>
</protein>
<keyword evidence="3" id="KW-1185">Reference proteome</keyword>
<evidence type="ECO:0000313" key="2">
    <source>
        <dbReference type="EMBL" id="TQF64802.1"/>
    </source>
</evidence>
<dbReference type="AlphaFoldDB" id="A0A541AXM0"/>
<keyword evidence="1" id="KW-0812">Transmembrane</keyword>
<dbReference type="Proteomes" id="UP000217199">
    <property type="component" value="Unassembled WGS sequence"/>
</dbReference>
<reference evidence="2 3" key="1">
    <citation type="journal article" date="2017" name="Mol. Ecol.">
        <title>Comparative and population genomic landscape of Phellinus noxius: A hypervariable fungus causing root rot in trees.</title>
        <authorList>
            <person name="Chung C.L."/>
            <person name="Lee T.J."/>
            <person name="Akiba M."/>
            <person name="Lee H.H."/>
            <person name="Kuo T.H."/>
            <person name="Liu D."/>
            <person name="Ke H.M."/>
            <person name="Yokoi T."/>
            <person name="Roa M.B."/>
            <person name="Lu M.J."/>
            <person name="Chang Y.Y."/>
            <person name="Ann P.J."/>
            <person name="Tsai J.N."/>
            <person name="Chen C.Y."/>
            <person name="Tzean S.S."/>
            <person name="Ota Y."/>
            <person name="Hattori T."/>
            <person name="Sahashi N."/>
            <person name="Liou R.F."/>
            <person name="Kikuchi T."/>
            <person name="Tsai I.J."/>
        </authorList>
    </citation>
    <scope>NUCLEOTIDE SEQUENCE [LARGE SCALE GENOMIC DNA]</scope>
    <source>
        <strain evidence="2 3">FFPRI411160</strain>
    </source>
</reference>
<sequence>MGFRMLVGISEAIRLYQQLIILFTFNYLFVLTINSCFCIFISTVKIFILYLEKLTTKLLNYILLFATSSKDKISKLRNRITMKLIKKTISKKKIKLMKTKIIIYLLPILRKKSQKMIKFIND</sequence>
<keyword evidence="1" id="KW-0472">Membrane</keyword>
<gene>
    <name evidence="2" type="ORF">PNOK_m000082</name>
</gene>
<accession>A0A541AXM0</accession>
<keyword evidence="2" id="KW-0496">Mitochondrion</keyword>